<dbReference type="Proteomes" id="UP000030710">
    <property type="component" value="Unassembled WGS sequence"/>
</dbReference>
<name>U1PJS0_9EURY</name>
<protein>
    <submittedName>
        <fullName evidence="1">Uncharacterized protein</fullName>
    </submittedName>
</protein>
<dbReference type="AlphaFoldDB" id="U1PJS0"/>
<gene>
    <name evidence="1" type="ORF">J07HQW2_00331</name>
</gene>
<accession>U1PJS0</accession>
<dbReference type="HOGENOM" id="CLU_3057056_0_0_2"/>
<evidence type="ECO:0000313" key="2">
    <source>
        <dbReference type="Proteomes" id="UP000030710"/>
    </source>
</evidence>
<reference evidence="1 2" key="1">
    <citation type="journal article" date="2013" name="PLoS ONE">
        <title>Assembly-driven community genomics of a hypersaline microbial ecosystem.</title>
        <authorList>
            <person name="Podell S."/>
            <person name="Ugalde J.A."/>
            <person name="Narasingarao P."/>
            <person name="Banfield J.F."/>
            <person name="Heidelberg K.B."/>
            <person name="Allen E.E."/>
        </authorList>
    </citation>
    <scope>NUCLEOTIDE SEQUENCE [LARGE SCALE GENOMIC DNA]</scope>
    <source>
        <strain evidence="2">J07HQW2</strain>
    </source>
</reference>
<organism evidence="1 2">
    <name type="scientific">Haloquadratum walsbyi J07HQW2</name>
    <dbReference type="NCBI Taxonomy" id="1238425"/>
    <lineage>
        <taxon>Archaea</taxon>
        <taxon>Methanobacteriati</taxon>
        <taxon>Methanobacteriota</taxon>
        <taxon>Stenosarchaea group</taxon>
        <taxon>Halobacteria</taxon>
        <taxon>Halobacteriales</taxon>
        <taxon>Haloferacaceae</taxon>
        <taxon>Haloquadratum</taxon>
    </lineage>
</organism>
<evidence type="ECO:0000313" key="1">
    <source>
        <dbReference type="EMBL" id="ERG93897.1"/>
    </source>
</evidence>
<dbReference type="EMBL" id="KE356561">
    <property type="protein sequence ID" value="ERG93897.1"/>
    <property type="molecule type" value="Genomic_DNA"/>
</dbReference>
<proteinExistence type="predicted"/>
<sequence length="53" mass="5871">MCFPDELQILSSETHGSSDDREPEYVADSNGVRNLIELSEYNVSDGSMYPCGL</sequence>